<proteinExistence type="predicted"/>
<gene>
    <name evidence="2" type="ORF">LCGC14_2914680</name>
</gene>
<dbReference type="AlphaFoldDB" id="A0A0F8XQP7"/>
<name>A0A0F8XQP7_9ZZZZ</name>
<sequence length="20" mass="2335">MMEYRQAFEGCFPARGPQSE</sequence>
<evidence type="ECO:0000313" key="2">
    <source>
        <dbReference type="EMBL" id="KKK71357.1"/>
    </source>
</evidence>
<reference evidence="2" key="1">
    <citation type="journal article" date="2015" name="Nature">
        <title>Complex archaea that bridge the gap between prokaryotes and eukaryotes.</title>
        <authorList>
            <person name="Spang A."/>
            <person name="Saw J.H."/>
            <person name="Jorgensen S.L."/>
            <person name="Zaremba-Niedzwiedzka K."/>
            <person name="Martijn J."/>
            <person name="Lind A.E."/>
            <person name="van Eijk R."/>
            <person name="Schleper C."/>
            <person name="Guy L."/>
            <person name="Ettema T.J."/>
        </authorList>
    </citation>
    <scope>NUCLEOTIDE SEQUENCE</scope>
</reference>
<evidence type="ECO:0000256" key="1">
    <source>
        <dbReference type="SAM" id="MobiDB-lite"/>
    </source>
</evidence>
<comment type="caution">
    <text evidence="2">The sequence shown here is derived from an EMBL/GenBank/DDBJ whole genome shotgun (WGS) entry which is preliminary data.</text>
</comment>
<feature type="non-terminal residue" evidence="2">
    <location>
        <position position="20"/>
    </location>
</feature>
<accession>A0A0F8XQP7</accession>
<dbReference type="EMBL" id="LAZR01057776">
    <property type="protein sequence ID" value="KKK71357.1"/>
    <property type="molecule type" value="Genomic_DNA"/>
</dbReference>
<protein>
    <submittedName>
        <fullName evidence="2">Uncharacterized protein</fullName>
    </submittedName>
</protein>
<organism evidence="2">
    <name type="scientific">marine sediment metagenome</name>
    <dbReference type="NCBI Taxonomy" id="412755"/>
    <lineage>
        <taxon>unclassified sequences</taxon>
        <taxon>metagenomes</taxon>
        <taxon>ecological metagenomes</taxon>
    </lineage>
</organism>
<feature type="region of interest" description="Disordered" evidence="1">
    <location>
        <begin position="1"/>
        <end position="20"/>
    </location>
</feature>